<comment type="caution">
    <text evidence="3">The sequence shown here is derived from an EMBL/GenBank/DDBJ whole genome shotgun (WGS) entry which is preliminary data.</text>
</comment>
<gene>
    <name evidence="3" type="ORF">COLO4_07569</name>
</gene>
<evidence type="ECO:0000313" key="3">
    <source>
        <dbReference type="EMBL" id="OMP07168.1"/>
    </source>
</evidence>
<sequence>MGTGASRGPVHHGPDETTPMGGSVRDEVNGGSVPSAGKGTPFEARSQGYRETSIDLNVMQESTENRKGVGFVNEDDGVKGSRFRNVGKRKQGSRSISEMRSKRRLYFVELGKKTSKKDKRYGDGGCNGTPGSNVSRRSGTRTSRGNGKGGGDDRRRNCGNHTNCACHQELNNDNSIDGETDSPRSGAKIRFRNFGERVPAADERMATGGDFPTLNAYHLRFGRILLHNNVQEIADPSRAIILFDAIVWANFPQMMSLVPQKWVIDVMCCHCIETARLESGNVPRMFWPTLITVRDAAVMIIILLLGWCLIAFGTRDVVGY</sequence>
<feature type="compositionally biased region" description="Low complexity" evidence="1">
    <location>
        <begin position="131"/>
        <end position="145"/>
    </location>
</feature>
<evidence type="ECO:0000256" key="2">
    <source>
        <dbReference type="SAM" id="Phobius"/>
    </source>
</evidence>
<dbReference type="AlphaFoldDB" id="A0A1R3KJK2"/>
<organism evidence="3 4">
    <name type="scientific">Corchorus olitorius</name>
    <dbReference type="NCBI Taxonomy" id="93759"/>
    <lineage>
        <taxon>Eukaryota</taxon>
        <taxon>Viridiplantae</taxon>
        <taxon>Streptophyta</taxon>
        <taxon>Embryophyta</taxon>
        <taxon>Tracheophyta</taxon>
        <taxon>Spermatophyta</taxon>
        <taxon>Magnoliopsida</taxon>
        <taxon>eudicotyledons</taxon>
        <taxon>Gunneridae</taxon>
        <taxon>Pentapetalae</taxon>
        <taxon>rosids</taxon>
        <taxon>malvids</taxon>
        <taxon>Malvales</taxon>
        <taxon>Malvaceae</taxon>
        <taxon>Grewioideae</taxon>
        <taxon>Apeibeae</taxon>
        <taxon>Corchorus</taxon>
    </lineage>
</organism>
<keyword evidence="4" id="KW-1185">Reference proteome</keyword>
<keyword evidence="2" id="KW-1133">Transmembrane helix</keyword>
<evidence type="ECO:0000256" key="1">
    <source>
        <dbReference type="SAM" id="MobiDB-lite"/>
    </source>
</evidence>
<keyword evidence="2" id="KW-0812">Transmembrane</keyword>
<name>A0A1R3KJK2_9ROSI</name>
<protein>
    <submittedName>
        <fullName evidence="3">Uncharacterized protein</fullName>
    </submittedName>
</protein>
<evidence type="ECO:0000313" key="4">
    <source>
        <dbReference type="Proteomes" id="UP000187203"/>
    </source>
</evidence>
<feature type="compositionally biased region" description="Basic residues" evidence="1">
    <location>
        <begin position="81"/>
        <end position="92"/>
    </location>
</feature>
<accession>A0A1R3KJK2</accession>
<proteinExistence type="predicted"/>
<feature type="region of interest" description="Disordered" evidence="1">
    <location>
        <begin position="116"/>
        <end position="157"/>
    </location>
</feature>
<dbReference type="EMBL" id="AWUE01013377">
    <property type="protein sequence ID" value="OMP07168.1"/>
    <property type="molecule type" value="Genomic_DNA"/>
</dbReference>
<dbReference type="Proteomes" id="UP000187203">
    <property type="component" value="Unassembled WGS sequence"/>
</dbReference>
<keyword evidence="2" id="KW-0472">Membrane</keyword>
<feature type="transmembrane region" description="Helical" evidence="2">
    <location>
        <begin position="296"/>
        <end position="314"/>
    </location>
</feature>
<feature type="region of interest" description="Disordered" evidence="1">
    <location>
        <begin position="1"/>
        <end position="99"/>
    </location>
</feature>
<reference evidence="4" key="1">
    <citation type="submission" date="2013-09" db="EMBL/GenBank/DDBJ databases">
        <title>Corchorus olitorius genome sequencing.</title>
        <authorList>
            <person name="Alam M."/>
            <person name="Haque M.S."/>
            <person name="Islam M.S."/>
            <person name="Emdad E.M."/>
            <person name="Islam M.M."/>
            <person name="Ahmed B."/>
            <person name="Halim A."/>
            <person name="Hossen Q.M.M."/>
            <person name="Hossain M.Z."/>
            <person name="Ahmed R."/>
            <person name="Khan M.M."/>
            <person name="Islam R."/>
            <person name="Rashid M.M."/>
            <person name="Khan S.A."/>
            <person name="Rahman M.S."/>
            <person name="Alam M."/>
            <person name="Yahiya A.S."/>
            <person name="Khan M.S."/>
            <person name="Azam M.S."/>
            <person name="Haque T."/>
            <person name="Lashkar M.Z.H."/>
            <person name="Akhand A.I."/>
            <person name="Morshed G."/>
            <person name="Roy S."/>
            <person name="Uddin K.S."/>
            <person name="Rabeya T."/>
            <person name="Hossain A.S."/>
            <person name="Chowdhury A."/>
            <person name="Snigdha A.R."/>
            <person name="Mortoza M.S."/>
            <person name="Matin S.A."/>
            <person name="Hoque S.M.E."/>
            <person name="Islam M.K."/>
            <person name="Roy D.K."/>
            <person name="Haider R."/>
            <person name="Moosa M.M."/>
            <person name="Elias S.M."/>
            <person name="Hasan A.M."/>
            <person name="Jahan S."/>
            <person name="Shafiuddin M."/>
            <person name="Mahmood N."/>
            <person name="Shommy N.S."/>
        </authorList>
    </citation>
    <scope>NUCLEOTIDE SEQUENCE [LARGE SCALE GENOMIC DNA]</scope>
    <source>
        <strain evidence="4">cv. O-4</strain>
    </source>
</reference>